<dbReference type="HOGENOM" id="CLU_045717_1_1_10"/>
<dbReference type="Pfam" id="PF02678">
    <property type="entry name" value="Pirin"/>
    <property type="match status" value="1"/>
</dbReference>
<protein>
    <submittedName>
        <fullName evidence="6">Pirin</fullName>
    </submittedName>
</protein>
<evidence type="ECO:0000256" key="1">
    <source>
        <dbReference type="ARBA" id="ARBA00008416"/>
    </source>
</evidence>
<dbReference type="PANTHER" id="PTHR13903:SF8">
    <property type="entry name" value="PIRIN"/>
    <property type="match status" value="1"/>
</dbReference>
<name>W0F543_9BACT</name>
<feature type="binding site" evidence="2">
    <location>
        <position position="59"/>
    </location>
    <ligand>
        <name>Fe cation</name>
        <dbReference type="ChEBI" id="CHEBI:24875"/>
    </ligand>
</feature>
<dbReference type="InterPro" id="IPR003829">
    <property type="entry name" value="Pirin_N_dom"/>
</dbReference>
<dbReference type="EMBL" id="CP007035">
    <property type="protein sequence ID" value="AHF16594.1"/>
    <property type="molecule type" value="Genomic_DNA"/>
</dbReference>
<feature type="binding site" evidence="2">
    <location>
        <position position="103"/>
    </location>
    <ligand>
        <name>Fe cation</name>
        <dbReference type="ChEBI" id="CHEBI:24875"/>
    </ligand>
</feature>
<dbReference type="InterPro" id="IPR014710">
    <property type="entry name" value="RmlC-like_jellyroll"/>
</dbReference>
<dbReference type="OrthoDB" id="321327at2"/>
<evidence type="ECO:0000259" key="4">
    <source>
        <dbReference type="Pfam" id="PF02678"/>
    </source>
</evidence>
<evidence type="ECO:0000256" key="3">
    <source>
        <dbReference type="RuleBase" id="RU003457"/>
    </source>
</evidence>
<dbReference type="InterPro" id="IPR011051">
    <property type="entry name" value="RmlC_Cupin_sf"/>
</dbReference>
<dbReference type="PIRSF" id="PIRSF006232">
    <property type="entry name" value="Pirin"/>
    <property type="match status" value="1"/>
</dbReference>
<sequence>MSNIGMIIEERAADIGNFLVGRLLPFRQKRMVGPFIFIDHMGPAELKDYQNLDVGPHPHIGLSTLTYLFEGSVMHRDSLGTAVEIQPGAVNWMTAGRGVVHSERTPEYLRHTDKRLHGLQIWVALPKELEQMDPSFTHVEAKDIPAWEQEGATIKLISGTAFGKTSPVPVYSPQYFIKIVTPKGQKLNIGQHLYGESGLYILEGSIICDGHTYGPRQILIAKDSTLCSFETTDDTTVFIFGGEPLPEERFIYWNFVSSNRDVIEQAKLDWQQQSFPLIPGETGFVPLPQQSPNVKLKDIK</sequence>
<comment type="cofactor">
    <cofactor evidence="2">
        <name>Fe cation</name>
        <dbReference type="ChEBI" id="CHEBI:24875"/>
    </cofactor>
    <text evidence="2">Binds 1 Fe cation per subunit.</text>
</comment>
<dbReference type="KEGG" id="nso:NIASO_18280"/>
<dbReference type="STRING" id="929713.NIASO_18280"/>
<feature type="domain" description="Pirin C-terminal" evidence="5">
    <location>
        <begin position="182"/>
        <end position="275"/>
    </location>
</feature>
<reference evidence="6 7" key="1">
    <citation type="submission" date="2013-12" db="EMBL/GenBank/DDBJ databases">
        <authorList>
            <consortium name="DOE Joint Genome Institute"/>
            <person name="Eisen J."/>
            <person name="Huntemann M."/>
            <person name="Han J."/>
            <person name="Chen A."/>
            <person name="Kyrpides N."/>
            <person name="Mavromatis K."/>
            <person name="Markowitz V."/>
            <person name="Palaniappan K."/>
            <person name="Ivanova N."/>
            <person name="Schaumberg A."/>
            <person name="Pati A."/>
            <person name="Liolios K."/>
            <person name="Nordberg H.P."/>
            <person name="Cantor M.N."/>
            <person name="Hua S.X."/>
            <person name="Woyke T."/>
        </authorList>
    </citation>
    <scope>NUCLEOTIDE SEQUENCE [LARGE SCALE GENOMIC DNA]</scope>
    <source>
        <strain evidence="7">DSM 19437</strain>
    </source>
</reference>
<feature type="domain" description="Pirin N-terminal" evidence="4">
    <location>
        <begin position="25"/>
        <end position="123"/>
    </location>
</feature>
<gene>
    <name evidence="6" type="ORF">NIASO_18280</name>
</gene>
<evidence type="ECO:0000256" key="2">
    <source>
        <dbReference type="PIRSR" id="PIRSR006232-1"/>
    </source>
</evidence>
<dbReference type="Gene3D" id="2.60.120.10">
    <property type="entry name" value="Jelly Rolls"/>
    <property type="match status" value="2"/>
</dbReference>
<evidence type="ECO:0000259" key="5">
    <source>
        <dbReference type="Pfam" id="PF05726"/>
    </source>
</evidence>
<keyword evidence="7" id="KW-1185">Reference proteome</keyword>
<dbReference type="GO" id="GO:0046872">
    <property type="term" value="F:metal ion binding"/>
    <property type="evidence" value="ECO:0007669"/>
    <property type="project" value="UniProtKB-KW"/>
</dbReference>
<evidence type="ECO:0000313" key="7">
    <source>
        <dbReference type="Proteomes" id="UP000003586"/>
    </source>
</evidence>
<dbReference type="Proteomes" id="UP000003586">
    <property type="component" value="Chromosome"/>
</dbReference>
<keyword evidence="2" id="KW-0408">Iron</keyword>
<proteinExistence type="inferred from homology"/>
<dbReference type="InterPro" id="IPR012093">
    <property type="entry name" value="Pirin"/>
</dbReference>
<dbReference type="RefSeq" id="WP_025299088.1">
    <property type="nucleotide sequence ID" value="NZ_CP007035.1"/>
</dbReference>
<dbReference type="Pfam" id="PF05726">
    <property type="entry name" value="Pirin_C"/>
    <property type="match status" value="1"/>
</dbReference>
<evidence type="ECO:0000313" key="6">
    <source>
        <dbReference type="EMBL" id="AHF16594.1"/>
    </source>
</evidence>
<dbReference type="eggNOG" id="COG1741">
    <property type="taxonomic scope" value="Bacteria"/>
</dbReference>
<dbReference type="CDD" id="cd02909">
    <property type="entry name" value="cupin_pirin_N"/>
    <property type="match status" value="1"/>
</dbReference>
<feature type="binding site" evidence="2">
    <location>
        <position position="57"/>
    </location>
    <ligand>
        <name>Fe cation</name>
        <dbReference type="ChEBI" id="CHEBI:24875"/>
    </ligand>
</feature>
<comment type="similarity">
    <text evidence="1 3">Belongs to the pirin family.</text>
</comment>
<dbReference type="SUPFAM" id="SSF51182">
    <property type="entry name" value="RmlC-like cupins"/>
    <property type="match status" value="1"/>
</dbReference>
<dbReference type="InterPro" id="IPR008778">
    <property type="entry name" value="Pirin_C_dom"/>
</dbReference>
<organism evidence="6 7">
    <name type="scientific">Niabella soli DSM 19437</name>
    <dbReference type="NCBI Taxonomy" id="929713"/>
    <lineage>
        <taxon>Bacteria</taxon>
        <taxon>Pseudomonadati</taxon>
        <taxon>Bacteroidota</taxon>
        <taxon>Chitinophagia</taxon>
        <taxon>Chitinophagales</taxon>
        <taxon>Chitinophagaceae</taxon>
        <taxon>Niabella</taxon>
    </lineage>
</organism>
<keyword evidence="2" id="KW-0479">Metal-binding</keyword>
<dbReference type="AlphaFoldDB" id="W0F543"/>
<accession>W0F543</accession>
<dbReference type="PANTHER" id="PTHR13903">
    <property type="entry name" value="PIRIN-RELATED"/>
    <property type="match status" value="1"/>
</dbReference>
<feature type="binding site" evidence="2">
    <location>
        <position position="101"/>
    </location>
    <ligand>
        <name>Fe cation</name>
        <dbReference type="ChEBI" id="CHEBI:24875"/>
    </ligand>
</feature>